<dbReference type="Pfam" id="PF05553">
    <property type="entry name" value="DUF761"/>
    <property type="match status" value="1"/>
</dbReference>
<proteinExistence type="predicted"/>
<sequence length="204" mass="23392">MGGAGGQVRRRLKTAVRNLNLVLRILKQGKWWLASICGSVSSFSVRISWSIDVSFFVRDLDLYRCKMNFDQYIGLNYTEDKESDENCSSVQELQRATSFTSYYSCTDDDDVVDDDVNIVDDDDIDERAEIFISNFRRHLLNERQISQQRYDGDDNDDNVVVVDDDDDVVDDVVFVDDDDDDDIDDDVDDVVVVVNDDGDHDIDE</sequence>
<name>A0AAD5IGF1_ACENE</name>
<comment type="caution">
    <text evidence="1">The sequence shown here is derived from an EMBL/GenBank/DDBJ whole genome shotgun (WGS) entry which is preliminary data.</text>
</comment>
<dbReference type="EMBL" id="JAJSOW010000106">
    <property type="protein sequence ID" value="KAI9161901.1"/>
    <property type="molecule type" value="Genomic_DNA"/>
</dbReference>
<dbReference type="AlphaFoldDB" id="A0AAD5IGF1"/>
<evidence type="ECO:0000313" key="2">
    <source>
        <dbReference type="Proteomes" id="UP001064489"/>
    </source>
</evidence>
<dbReference type="InterPro" id="IPR008480">
    <property type="entry name" value="DUF761_pln"/>
</dbReference>
<organism evidence="1 2">
    <name type="scientific">Acer negundo</name>
    <name type="common">Box elder</name>
    <dbReference type="NCBI Taxonomy" id="4023"/>
    <lineage>
        <taxon>Eukaryota</taxon>
        <taxon>Viridiplantae</taxon>
        <taxon>Streptophyta</taxon>
        <taxon>Embryophyta</taxon>
        <taxon>Tracheophyta</taxon>
        <taxon>Spermatophyta</taxon>
        <taxon>Magnoliopsida</taxon>
        <taxon>eudicotyledons</taxon>
        <taxon>Gunneridae</taxon>
        <taxon>Pentapetalae</taxon>
        <taxon>rosids</taxon>
        <taxon>malvids</taxon>
        <taxon>Sapindales</taxon>
        <taxon>Sapindaceae</taxon>
        <taxon>Hippocastanoideae</taxon>
        <taxon>Acereae</taxon>
        <taxon>Acer</taxon>
    </lineage>
</organism>
<gene>
    <name evidence="1" type="ORF">LWI28_021841</name>
</gene>
<reference evidence="1" key="2">
    <citation type="submission" date="2023-02" db="EMBL/GenBank/DDBJ databases">
        <authorList>
            <person name="Swenson N.G."/>
            <person name="Wegrzyn J.L."/>
            <person name="Mcevoy S.L."/>
        </authorList>
    </citation>
    <scope>NUCLEOTIDE SEQUENCE</scope>
    <source>
        <strain evidence="1">91603</strain>
        <tissue evidence="1">Leaf</tissue>
    </source>
</reference>
<evidence type="ECO:0000313" key="1">
    <source>
        <dbReference type="EMBL" id="KAI9161901.1"/>
    </source>
</evidence>
<accession>A0AAD5IGF1</accession>
<keyword evidence="2" id="KW-1185">Reference proteome</keyword>
<dbReference type="Proteomes" id="UP001064489">
    <property type="component" value="Chromosome 2"/>
</dbReference>
<protein>
    <submittedName>
        <fullName evidence="1">Uncharacterized protein</fullName>
    </submittedName>
</protein>
<reference evidence="1" key="1">
    <citation type="journal article" date="2022" name="Plant J.">
        <title>Strategies of tolerance reflected in two North American maple genomes.</title>
        <authorList>
            <person name="McEvoy S.L."/>
            <person name="Sezen U.U."/>
            <person name="Trouern-Trend A."/>
            <person name="McMahon S.M."/>
            <person name="Schaberg P.G."/>
            <person name="Yang J."/>
            <person name="Wegrzyn J.L."/>
            <person name="Swenson N.G."/>
        </authorList>
    </citation>
    <scope>NUCLEOTIDE SEQUENCE</scope>
    <source>
        <strain evidence="1">91603</strain>
    </source>
</reference>